<keyword evidence="1" id="KW-0472">Membrane</keyword>
<accession>A0AAV6ILU1</accession>
<evidence type="ECO:0000313" key="3">
    <source>
        <dbReference type="Proteomes" id="UP000823749"/>
    </source>
</evidence>
<proteinExistence type="predicted"/>
<evidence type="ECO:0000256" key="1">
    <source>
        <dbReference type="SAM" id="Phobius"/>
    </source>
</evidence>
<keyword evidence="1" id="KW-0812">Transmembrane</keyword>
<name>A0AAV6ILU1_9ERIC</name>
<sequence length="95" mass="10326">MCLICESSDLKKGDRSFPSSSGPLAVCLCASGIEREMARRPHNTLLLLVPLLLILITFSDVAEVTWLSTLLIIAGQDAHTGARRRRTRSRACSSA</sequence>
<dbReference type="AlphaFoldDB" id="A0AAV6ILU1"/>
<feature type="transmembrane region" description="Helical" evidence="1">
    <location>
        <begin position="45"/>
        <end position="62"/>
    </location>
</feature>
<evidence type="ECO:0000313" key="2">
    <source>
        <dbReference type="EMBL" id="KAG5529681.1"/>
    </source>
</evidence>
<dbReference type="EMBL" id="JACTNZ010000010">
    <property type="protein sequence ID" value="KAG5529681.1"/>
    <property type="molecule type" value="Genomic_DNA"/>
</dbReference>
<keyword evidence="1" id="KW-1133">Transmembrane helix</keyword>
<organism evidence="2 3">
    <name type="scientific">Rhododendron griersonianum</name>
    <dbReference type="NCBI Taxonomy" id="479676"/>
    <lineage>
        <taxon>Eukaryota</taxon>
        <taxon>Viridiplantae</taxon>
        <taxon>Streptophyta</taxon>
        <taxon>Embryophyta</taxon>
        <taxon>Tracheophyta</taxon>
        <taxon>Spermatophyta</taxon>
        <taxon>Magnoliopsida</taxon>
        <taxon>eudicotyledons</taxon>
        <taxon>Gunneridae</taxon>
        <taxon>Pentapetalae</taxon>
        <taxon>asterids</taxon>
        <taxon>Ericales</taxon>
        <taxon>Ericaceae</taxon>
        <taxon>Ericoideae</taxon>
        <taxon>Rhodoreae</taxon>
        <taxon>Rhododendron</taxon>
    </lineage>
</organism>
<gene>
    <name evidence="2" type="ORF">RHGRI_030153</name>
</gene>
<reference evidence="2" key="1">
    <citation type="submission" date="2020-08" db="EMBL/GenBank/DDBJ databases">
        <title>Plant Genome Project.</title>
        <authorList>
            <person name="Zhang R.-G."/>
        </authorList>
    </citation>
    <scope>NUCLEOTIDE SEQUENCE</scope>
    <source>
        <strain evidence="2">WSP0</strain>
        <tissue evidence="2">Leaf</tissue>
    </source>
</reference>
<dbReference type="Proteomes" id="UP000823749">
    <property type="component" value="Chromosome 10"/>
</dbReference>
<comment type="caution">
    <text evidence="2">The sequence shown here is derived from an EMBL/GenBank/DDBJ whole genome shotgun (WGS) entry which is preliminary data.</text>
</comment>
<keyword evidence="3" id="KW-1185">Reference proteome</keyword>
<protein>
    <submittedName>
        <fullName evidence="2">Uncharacterized protein</fullName>
    </submittedName>
</protein>